<gene>
    <name evidence="1" type="ORF">ATC1_13471</name>
</gene>
<organism evidence="1">
    <name type="scientific">Flexilinea flocculi</name>
    <dbReference type="NCBI Taxonomy" id="1678840"/>
    <lineage>
        <taxon>Bacteria</taxon>
        <taxon>Bacillati</taxon>
        <taxon>Chloroflexota</taxon>
        <taxon>Anaerolineae</taxon>
        <taxon>Anaerolineales</taxon>
        <taxon>Anaerolineaceae</taxon>
        <taxon>Flexilinea</taxon>
    </lineage>
</organism>
<dbReference type="Proteomes" id="UP000053370">
    <property type="component" value="Unassembled WGS sequence"/>
</dbReference>
<dbReference type="RefSeq" id="WP_062279826.1">
    <property type="nucleotide sequence ID" value="NZ_DF968181.1"/>
</dbReference>
<evidence type="ECO:0000313" key="2">
    <source>
        <dbReference type="Proteomes" id="UP000053370"/>
    </source>
</evidence>
<accession>A0A0S7BVW3</accession>
<protein>
    <submittedName>
        <fullName evidence="1">Probable selenium-dependent hydroxylase accessory protein YqeC</fullName>
    </submittedName>
</protein>
<reference evidence="1" key="1">
    <citation type="journal article" date="2015" name="Genome Announc.">
        <title>Draft Genome Sequence of Anaerolineae Strain TC1, a Novel Isolate from a Methanogenic Wastewater Treatment System.</title>
        <authorList>
            <person name="Matsuura N."/>
            <person name="Tourlousse D.M."/>
            <person name="Sun L."/>
            <person name="Toyonaga M."/>
            <person name="Kuroda K."/>
            <person name="Ohashi A."/>
            <person name="Cruz R."/>
            <person name="Yamaguchi T."/>
            <person name="Sekiguchi Y."/>
        </authorList>
    </citation>
    <scope>NUCLEOTIDE SEQUENCE [LARGE SCALE GENOMIC DNA]</scope>
    <source>
        <strain evidence="1">TC1</strain>
    </source>
</reference>
<dbReference type="EMBL" id="DF968181">
    <property type="protein sequence ID" value="GAP40495.1"/>
    <property type="molecule type" value="Genomic_DNA"/>
</dbReference>
<dbReference type="NCBIfam" id="TIGR03172">
    <property type="entry name" value="selenium cofactor biosynthesis protein YqeC"/>
    <property type="match status" value="1"/>
</dbReference>
<sequence length="249" mass="27820">MLDEIMLTQDSVTAIVGAGGKTSLMLYLARMVPRTCLITTTTKVGSDQILEADARFCYSEFLMRNTPVYPKRMIWVSPELSTSNTKISGFELDQFSEFAAVAKKRMLPVIVEADGAHMRHIKAPAQHEPVIPKETNFLLHVTGMDVLGKPADDQNVHRLPFFLDVTELREGDILNEESIIRLLLHPEGGFKNSPSFCKKIAVLNQVDTSDLMDAAYRISKVLLENGIDDVWISRLFPGKDALIKSLKSK</sequence>
<dbReference type="STRING" id="1678840.ATC1_13471"/>
<proteinExistence type="predicted"/>
<evidence type="ECO:0000313" key="1">
    <source>
        <dbReference type="EMBL" id="GAP40495.1"/>
    </source>
</evidence>
<dbReference type="OrthoDB" id="9797742at2"/>
<keyword evidence="2" id="KW-1185">Reference proteome</keyword>
<dbReference type="InterPro" id="IPR017587">
    <property type="entry name" value="YqeC"/>
</dbReference>
<dbReference type="AlphaFoldDB" id="A0A0S7BVW3"/>
<name>A0A0S7BVW3_9CHLR</name>
<dbReference type="Pfam" id="PF19842">
    <property type="entry name" value="YqeC"/>
    <property type="match status" value="1"/>
</dbReference>